<dbReference type="SUPFAM" id="SSF55008">
    <property type="entry name" value="HMA, heavy metal-associated domain"/>
    <property type="match status" value="2"/>
</dbReference>
<evidence type="ECO:0000256" key="2">
    <source>
        <dbReference type="SAM" id="MobiDB-lite"/>
    </source>
</evidence>
<feature type="region of interest" description="Disordered" evidence="2">
    <location>
        <begin position="204"/>
        <end position="233"/>
    </location>
</feature>
<accession>A0AAF1B433</accession>
<evidence type="ECO:0000313" key="5">
    <source>
        <dbReference type="Proteomes" id="UP000077755"/>
    </source>
</evidence>
<dbReference type="GO" id="GO:0046872">
    <property type="term" value="F:metal ion binding"/>
    <property type="evidence" value="ECO:0007669"/>
    <property type="project" value="InterPro"/>
</dbReference>
<dbReference type="PANTHER" id="PTHR46413">
    <property type="entry name" value="HEAVY METAL-ASSOCIATED ISOPRENYLATED PLANT PROTEIN 6"/>
    <property type="match status" value="1"/>
</dbReference>
<gene>
    <name evidence="4" type="ORF">DCAR_0623279</name>
</gene>
<dbReference type="InterPro" id="IPR044594">
    <property type="entry name" value="HIPP01/3/5/6"/>
</dbReference>
<dbReference type="GO" id="GO:0009626">
    <property type="term" value="P:plant-type hypersensitive response"/>
    <property type="evidence" value="ECO:0007669"/>
    <property type="project" value="UniProtKB-KW"/>
</dbReference>
<feature type="region of interest" description="Disordered" evidence="2">
    <location>
        <begin position="83"/>
        <end position="134"/>
    </location>
</feature>
<evidence type="ECO:0000313" key="4">
    <source>
        <dbReference type="EMBL" id="WOH03878.1"/>
    </source>
</evidence>
<feature type="compositionally biased region" description="Basic and acidic residues" evidence="2">
    <location>
        <begin position="12"/>
        <end position="21"/>
    </location>
</feature>
<dbReference type="Pfam" id="PF00403">
    <property type="entry name" value="HMA"/>
    <property type="match status" value="2"/>
</dbReference>
<dbReference type="AlphaFoldDB" id="A0AAF1B433"/>
<evidence type="ECO:0000259" key="3">
    <source>
        <dbReference type="PROSITE" id="PS50846"/>
    </source>
</evidence>
<dbReference type="PANTHER" id="PTHR46413:SF34">
    <property type="entry name" value="HEAVY METAL-ASSOCIATED ISOPRENYLATED PLANT PROTEIN 3-LIKE"/>
    <property type="match status" value="1"/>
</dbReference>
<dbReference type="PROSITE" id="PS50846">
    <property type="entry name" value="HMA_2"/>
    <property type="match status" value="2"/>
</dbReference>
<feature type="compositionally biased region" description="Basic and acidic residues" evidence="2">
    <location>
        <begin position="204"/>
        <end position="216"/>
    </location>
</feature>
<dbReference type="InterPro" id="IPR036163">
    <property type="entry name" value="HMA_dom_sf"/>
</dbReference>
<sequence length="277" mass="30425">MGRKNNNGDDEYNTKSEDKKSQGGGGKKQENIIAVALKIDLHCDGCADRLAKQVRSLQGVESVKRADTDMNKLTVIGSMDPSKLRDSIEKRTKKKVEIISPKKDKDNKNDGNGNDKGNSGDKAAKTEKKSKDPPVTTAVLKVPLHCDGCIQKIQKLVYKTKGYMEMSIDKQKEVVTVKGAMDIKALAALLTKKLKRNVEIVPAKKEKGDNEKRDGGDEAADGGKSGGKTEGNKKVQMGTEYAYGYHQYWQEPGYMPSSYLHAPQLFSDENPNACVVM</sequence>
<dbReference type="Proteomes" id="UP000077755">
    <property type="component" value="Chromosome 6"/>
</dbReference>
<dbReference type="EMBL" id="CP093348">
    <property type="protein sequence ID" value="WOH03878.1"/>
    <property type="molecule type" value="Genomic_DNA"/>
</dbReference>
<feature type="domain" description="HMA" evidence="3">
    <location>
        <begin position="32"/>
        <end position="96"/>
    </location>
</feature>
<protein>
    <recommendedName>
        <fullName evidence="3">HMA domain-containing protein</fullName>
    </recommendedName>
</protein>
<feature type="compositionally biased region" description="Basic and acidic residues" evidence="2">
    <location>
        <begin position="118"/>
        <end position="132"/>
    </location>
</feature>
<feature type="compositionally biased region" description="Basic and acidic residues" evidence="2">
    <location>
        <begin position="83"/>
        <end position="109"/>
    </location>
</feature>
<comment type="subcellular location">
    <subcellularLocation>
        <location evidence="1">Membrane</location>
        <topology evidence="1">Peripheral membrane protein</topology>
    </subcellularLocation>
</comment>
<keyword evidence="5" id="KW-1185">Reference proteome</keyword>
<reference evidence="4" key="1">
    <citation type="journal article" date="2016" name="Nat. Genet.">
        <title>A high-quality carrot genome assembly provides new insights into carotenoid accumulation and asterid genome evolution.</title>
        <authorList>
            <person name="Iorizzo M."/>
            <person name="Ellison S."/>
            <person name="Senalik D."/>
            <person name="Zeng P."/>
            <person name="Satapoomin P."/>
            <person name="Huang J."/>
            <person name="Bowman M."/>
            <person name="Iovene M."/>
            <person name="Sanseverino W."/>
            <person name="Cavagnaro P."/>
            <person name="Yildiz M."/>
            <person name="Macko-Podgorni A."/>
            <person name="Moranska E."/>
            <person name="Grzebelus E."/>
            <person name="Grzebelus D."/>
            <person name="Ashrafi H."/>
            <person name="Zheng Z."/>
            <person name="Cheng S."/>
            <person name="Spooner D."/>
            <person name="Van Deynze A."/>
            <person name="Simon P."/>
        </authorList>
    </citation>
    <scope>NUCLEOTIDE SEQUENCE</scope>
    <source>
        <tissue evidence="4">Leaf</tissue>
    </source>
</reference>
<evidence type="ECO:0000256" key="1">
    <source>
        <dbReference type="ARBA" id="ARBA00004170"/>
    </source>
</evidence>
<dbReference type="InterPro" id="IPR006121">
    <property type="entry name" value="HMA_dom"/>
</dbReference>
<dbReference type="Gene3D" id="3.30.70.100">
    <property type="match status" value="2"/>
</dbReference>
<name>A0AAF1B433_DAUCS</name>
<feature type="region of interest" description="Disordered" evidence="2">
    <location>
        <begin position="1"/>
        <end position="27"/>
    </location>
</feature>
<feature type="domain" description="HMA" evidence="3">
    <location>
        <begin position="135"/>
        <end position="202"/>
    </location>
</feature>
<dbReference type="CDD" id="cd00371">
    <property type="entry name" value="HMA"/>
    <property type="match status" value="2"/>
</dbReference>
<dbReference type="GO" id="GO:0016020">
    <property type="term" value="C:membrane"/>
    <property type="evidence" value="ECO:0007669"/>
    <property type="project" value="UniProtKB-SubCell"/>
</dbReference>
<organism evidence="4 5">
    <name type="scientific">Daucus carota subsp. sativus</name>
    <name type="common">Carrot</name>
    <dbReference type="NCBI Taxonomy" id="79200"/>
    <lineage>
        <taxon>Eukaryota</taxon>
        <taxon>Viridiplantae</taxon>
        <taxon>Streptophyta</taxon>
        <taxon>Embryophyta</taxon>
        <taxon>Tracheophyta</taxon>
        <taxon>Spermatophyta</taxon>
        <taxon>Magnoliopsida</taxon>
        <taxon>eudicotyledons</taxon>
        <taxon>Gunneridae</taxon>
        <taxon>Pentapetalae</taxon>
        <taxon>asterids</taxon>
        <taxon>campanulids</taxon>
        <taxon>Apiales</taxon>
        <taxon>Apiaceae</taxon>
        <taxon>Apioideae</taxon>
        <taxon>Scandiceae</taxon>
        <taxon>Daucinae</taxon>
        <taxon>Daucus</taxon>
        <taxon>Daucus sect. Daucus</taxon>
    </lineage>
</organism>
<reference evidence="4" key="2">
    <citation type="submission" date="2022-03" db="EMBL/GenBank/DDBJ databases">
        <title>Draft title - Genomic analysis of global carrot germplasm unveils the trajectory of domestication and the origin of high carotenoid orange carrot.</title>
        <authorList>
            <person name="Iorizzo M."/>
            <person name="Ellison S."/>
            <person name="Senalik D."/>
            <person name="Macko-Podgorni A."/>
            <person name="Grzebelus D."/>
            <person name="Bostan H."/>
            <person name="Rolling W."/>
            <person name="Curaba J."/>
            <person name="Simon P."/>
        </authorList>
    </citation>
    <scope>NUCLEOTIDE SEQUENCE</scope>
    <source>
        <tissue evidence="4">Leaf</tissue>
    </source>
</reference>
<proteinExistence type="predicted"/>